<gene>
    <name evidence="1" type="ORF">FJU11_17275</name>
</gene>
<evidence type="ECO:0000313" key="2">
    <source>
        <dbReference type="Proteomes" id="UP000320314"/>
    </source>
</evidence>
<dbReference type="Proteomes" id="UP000320314">
    <property type="component" value="Unassembled WGS sequence"/>
</dbReference>
<reference evidence="1 2" key="1">
    <citation type="submission" date="2019-06" db="EMBL/GenBank/DDBJ databases">
        <authorList>
            <person name="Li M."/>
        </authorList>
    </citation>
    <scope>NUCLEOTIDE SEQUENCE [LARGE SCALE GENOMIC DNA]</scope>
    <source>
        <strain evidence="1 2">BGMRC6574</strain>
    </source>
</reference>
<dbReference type="EMBL" id="VHLH01000045">
    <property type="protein sequence ID" value="TPW25880.1"/>
    <property type="molecule type" value="Genomic_DNA"/>
</dbReference>
<name>A0A506TWL4_9HYPH</name>
<protein>
    <submittedName>
        <fullName evidence="1">Uncharacterized protein</fullName>
    </submittedName>
</protein>
<proteinExistence type="predicted"/>
<keyword evidence="2" id="KW-1185">Reference proteome</keyword>
<accession>A0A506TWL4</accession>
<evidence type="ECO:0000313" key="1">
    <source>
        <dbReference type="EMBL" id="TPW25880.1"/>
    </source>
</evidence>
<organism evidence="1 2">
    <name type="scientific">Pararhizobium mangrovi</name>
    <dbReference type="NCBI Taxonomy" id="2590452"/>
    <lineage>
        <taxon>Bacteria</taxon>
        <taxon>Pseudomonadati</taxon>
        <taxon>Pseudomonadota</taxon>
        <taxon>Alphaproteobacteria</taxon>
        <taxon>Hyphomicrobiales</taxon>
        <taxon>Rhizobiaceae</taxon>
        <taxon>Rhizobium/Agrobacterium group</taxon>
        <taxon>Pararhizobium</taxon>
    </lineage>
</organism>
<dbReference type="AlphaFoldDB" id="A0A506TWL4"/>
<dbReference type="OrthoDB" id="4266556at2"/>
<dbReference type="RefSeq" id="WP_141168325.1">
    <property type="nucleotide sequence ID" value="NZ_VHLH01000045.1"/>
</dbReference>
<comment type="caution">
    <text evidence="1">The sequence shown here is derived from an EMBL/GenBank/DDBJ whole genome shotgun (WGS) entry which is preliminary data.</text>
</comment>
<sequence length="316" mass="35975">MVSKVRLVTCVGVDFDLDILPHFLSHYLELGIPARQIHVTLQSTCSRNPRLVEAQEILKSFGVSCPDIWVAPYTSETMWQRRRALQEKVGEPEDWILSADTDEFHEYPGELLSFLTRCEKRGINCVQGVFVDHLAEGGRLKAVRRTPTIWKQYPLEADVIFTLAGNGQFHSRGGTVKLMAFKGHIFPSRGGHRPVDGQRNVRHFYGDALGAFRLIETPAYRFAIPLRVHHFHWTATLEDRLRRRIATPGVSEAGSEYGGKLLSHIDTFGAINLDNVALASEHKRKRFRTRPSMMRSKSAMRGLERCVRHFFKGPKT</sequence>